<dbReference type="Proteomes" id="UP001501509">
    <property type="component" value="Unassembled WGS sequence"/>
</dbReference>
<keyword evidence="2" id="KW-1185">Reference proteome</keyword>
<name>A0ABP6CIT7_9ACTN</name>
<gene>
    <name evidence="1" type="ORF">GCM10010411_64710</name>
</gene>
<evidence type="ECO:0000313" key="1">
    <source>
        <dbReference type="EMBL" id="GAA2619995.1"/>
    </source>
</evidence>
<evidence type="ECO:0000313" key="2">
    <source>
        <dbReference type="Proteomes" id="UP001501509"/>
    </source>
</evidence>
<accession>A0ABP6CIT7</accession>
<protein>
    <submittedName>
        <fullName evidence="1">Uncharacterized protein</fullName>
    </submittedName>
</protein>
<comment type="caution">
    <text evidence="1">The sequence shown here is derived from an EMBL/GenBank/DDBJ whole genome shotgun (WGS) entry which is preliminary data.</text>
</comment>
<reference evidence="2" key="1">
    <citation type="journal article" date="2019" name="Int. J. Syst. Evol. Microbiol.">
        <title>The Global Catalogue of Microorganisms (GCM) 10K type strain sequencing project: providing services to taxonomists for standard genome sequencing and annotation.</title>
        <authorList>
            <consortium name="The Broad Institute Genomics Platform"/>
            <consortium name="The Broad Institute Genome Sequencing Center for Infectious Disease"/>
            <person name="Wu L."/>
            <person name="Ma J."/>
        </authorList>
    </citation>
    <scope>NUCLEOTIDE SEQUENCE [LARGE SCALE GENOMIC DNA]</scope>
    <source>
        <strain evidence="2">JCM 6833</strain>
    </source>
</reference>
<proteinExistence type="predicted"/>
<dbReference type="EMBL" id="BAAATD010000010">
    <property type="protein sequence ID" value="GAA2619995.1"/>
    <property type="molecule type" value="Genomic_DNA"/>
</dbReference>
<organism evidence="1 2">
    <name type="scientific">Actinomadura fulvescens</name>
    <dbReference type="NCBI Taxonomy" id="46160"/>
    <lineage>
        <taxon>Bacteria</taxon>
        <taxon>Bacillati</taxon>
        <taxon>Actinomycetota</taxon>
        <taxon>Actinomycetes</taxon>
        <taxon>Streptosporangiales</taxon>
        <taxon>Thermomonosporaceae</taxon>
        <taxon>Actinomadura</taxon>
    </lineage>
</organism>
<sequence>MPETAVRALYEHEIRQDGGWQAAWMTAGAQSTKEDDVPYFEALLAARDLCPTLWELLRSREYPLPADWFNGYRASVGELYEVWASLRVNYPPGEVR</sequence>